<dbReference type="InterPro" id="IPR001412">
    <property type="entry name" value="aa-tRNA-synth_I_CS"/>
</dbReference>
<dbReference type="HAMAP" id="MF_00123">
    <property type="entry name" value="Arg_tRNA_synth"/>
    <property type="match status" value="1"/>
</dbReference>
<dbReference type="Gene3D" id="3.40.50.620">
    <property type="entry name" value="HUPs"/>
    <property type="match status" value="1"/>
</dbReference>
<dbReference type="Gene3D" id="1.10.730.10">
    <property type="entry name" value="Isoleucyl-tRNA Synthetase, Domain 1"/>
    <property type="match status" value="1"/>
</dbReference>
<protein>
    <recommendedName>
        <fullName evidence="10">Arginine--tRNA ligase</fullName>
        <ecNumber evidence="10">6.1.1.19</ecNumber>
    </recommendedName>
    <alternativeName>
        <fullName evidence="10">Arginyl-tRNA synthetase</fullName>
        <shortName evidence="10">ArgRS</shortName>
    </alternativeName>
</protein>
<dbReference type="Pfam" id="PF00750">
    <property type="entry name" value="tRNA-synt_1d"/>
    <property type="match status" value="1"/>
</dbReference>
<dbReference type="Proteomes" id="UP000254072">
    <property type="component" value="Unassembled WGS sequence"/>
</dbReference>
<dbReference type="InterPro" id="IPR036695">
    <property type="entry name" value="Arg-tRNA-synth_N_sf"/>
</dbReference>
<evidence type="ECO:0000256" key="8">
    <source>
        <dbReference type="ARBA" id="ARBA00023146"/>
    </source>
</evidence>
<dbReference type="OrthoDB" id="9805987at2"/>
<dbReference type="Gene3D" id="3.30.1360.70">
    <property type="entry name" value="Arginyl tRNA synthetase N-terminal domain"/>
    <property type="match status" value="1"/>
</dbReference>
<dbReference type="EMBL" id="UGTL01000001">
    <property type="protein sequence ID" value="SUB84514.1"/>
    <property type="molecule type" value="Genomic_DNA"/>
</dbReference>
<dbReference type="GO" id="GO:0006420">
    <property type="term" value="P:arginyl-tRNA aminoacylation"/>
    <property type="evidence" value="ECO:0007669"/>
    <property type="project" value="UniProtKB-UniRule"/>
</dbReference>
<proteinExistence type="inferred from homology"/>
<dbReference type="InterPro" id="IPR009080">
    <property type="entry name" value="tRNAsynth_Ia_anticodon-bd"/>
</dbReference>
<evidence type="ECO:0000256" key="3">
    <source>
        <dbReference type="ARBA" id="ARBA00022490"/>
    </source>
</evidence>
<evidence type="ECO:0000256" key="10">
    <source>
        <dbReference type="HAMAP-Rule" id="MF_00123"/>
    </source>
</evidence>
<dbReference type="SMART" id="SM00836">
    <property type="entry name" value="DALR_1"/>
    <property type="match status" value="1"/>
</dbReference>
<evidence type="ECO:0000259" key="12">
    <source>
        <dbReference type="SMART" id="SM00836"/>
    </source>
</evidence>
<evidence type="ECO:0000256" key="6">
    <source>
        <dbReference type="ARBA" id="ARBA00022840"/>
    </source>
</evidence>
<dbReference type="RefSeq" id="WP_021669849.1">
    <property type="nucleotide sequence ID" value="NZ_UGTL01000001.1"/>
</dbReference>
<dbReference type="SUPFAM" id="SSF55190">
    <property type="entry name" value="Arginyl-tRNA synthetase (ArgRS), N-terminal 'additional' domain"/>
    <property type="match status" value="1"/>
</dbReference>
<dbReference type="PANTHER" id="PTHR11956:SF5">
    <property type="entry name" value="ARGININE--TRNA LIGASE, CYTOPLASMIC"/>
    <property type="match status" value="1"/>
</dbReference>
<dbReference type="GO" id="GO:0005524">
    <property type="term" value="F:ATP binding"/>
    <property type="evidence" value="ECO:0007669"/>
    <property type="project" value="UniProtKB-UniRule"/>
</dbReference>
<evidence type="ECO:0000256" key="11">
    <source>
        <dbReference type="RuleBase" id="RU363038"/>
    </source>
</evidence>
<keyword evidence="4 10" id="KW-0436">Ligase</keyword>
<feature type="domain" description="Arginyl tRNA synthetase N-terminal" evidence="13">
    <location>
        <begin position="5"/>
        <end position="88"/>
    </location>
</feature>
<evidence type="ECO:0000313" key="15">
    <source>
        <dbReference type="Proteomes" id="UP000254072"/>
    </source>
</evidence>
<dbReference type="SMART" id="SM01016">
    <property type="entry name" value="Arg_tRNA_synt_N"/>
    <property type="match status" value="1"/>
</dbReference>
<evidence type="ECO:0000256" key="4">
    <source>
        <dbReference type="ARBA" id="ARBA00022598"/>
    </source>
</evidence>
<reference evidence="14 15" key="1">
    <citation type="submission" date="2018-06" db="EMBL/GenBank/DDBJ databases">
        <authorList>
            <consortium name="Pathogen Informatics"/>
            <person name="Doyle S."/>
        </authorList>
    </citation>
    <scope>NUCLEOTIDE SEQUENCE [LARGE SCALE GENOMIC DNA]</scope>
    <source>
        <strain evidence="14 15">NCTC11157</strain>
    </source>
</reference>
<dbReference type="InterPro" id="IPR008909">
    <property type="entry name" value="DALR_anticod-bd"/>
</dbReference>
<comment type="catalytic activity">
    <reaction evidence="9 10">
        <text>tRNA(Arg) + L-arginine + ATP = L-arginyl-tRNA(Arg) + AMP + diphosphate</text>
        <dbReference type="Rhea" id="RHEA:20301"/>
        <dbReference type="Rhea" id="RHEA-COMP:9658"/>
        <dbReference type="Rhea" id="RHEA-COMP:9673"/>
        <dbReference type="ChEBI" id="CHEBI:30616"/>
        <dbReference type="ChEBI" id="CHEBI:32682"/>
        <dbReference type="ChEBI" id="CHEBI:33019"/>
        <dbReference type="ChEBI" id="CHEBI:78442"/>
        <dbReference type="ChEBI" id="CHEBI:78513"/>
        <dbReference type="ChEBI" id="CHEBI:456215"/>
        <dbReference type="EC" id="6.1.1.19"/>
    </reaction>
</comment>
<dbReference type="GeneID" id="91081485"/>
<dbReference type="PANTHER" id="PTHR11956">
    <property type="entry name" value="ARGINYL-TRNA SYNTHETASE"/>
    <property type="match status" value="1"/>
</dbReference>
<evidence type="ECO:0000256" key="5">
    <source>
        <dbReference type="ARBA" id="ARBA00022741"/>
    </source>
</evidence>
<sequence length="606" mass="68232">MKIEEQITTAALAAVKELYGADVPIQMIQLQKTKANFEGNLTLVTFPLLKTSRKNPEETAKEIGAYLKDNCNAISDYNVVKGFLNLVIAPAAWIGLLNDIHANEKFGEKQVTADSPLAMVEYSSPNTNKPLHLGHVRNNLLGWSLSKIMEANGYKVVKTNIVNDRGIHICKSMLAWQKWGNGITPEQAGKKGDHLIGDFYVAFDKHYREELATLTAQFQQEGLDEEAAKAKAEQESPLMKEAHDMLVKWEANDPEVRALWKMMNDWVYAGFDETYKALGVGFDKIYYESNTYLEGKKKVEEGLAKGLFIRKEDNSVWADLTNEGLDQKLLLRSDGTSVYMTQDIGTAEMRFKDYPIDKMIYVVGNEQNYHFQVLSILLDRLGFKWGKDLVHFSYGMVELPNGKMKSREGTVVDADDLVVSMIQNARTLSEDKVNKLEDITEEEKNNIARIVGMGALKYFILKVDARKNMLFNPEESIDFNGNTGPFIQYTYARIRSILRKANVQGINIPASVEANAPLNEKEIALIQKMNDFGAAVAQAGVDYSPSGIANYCYELTKEFNQFYHDYSILNADTEAEKTTRLVLAQNVAKVIKNGMELLGIEVPERM</sequence>
<comment type="subcellular location">
    <subcellularLocation>
        <location evidence="1 10">Cytoplasm</location>
    </subcellularLocation>
</comment>
<dbReference type="FunFam" id="3.40.50.620:FF:000125">
    <property type="entry name" value="Arginine--tRNA ligase"/>
    <property type="match status" value="1"/>
</dbReference>
<keyword evidence="3 10" id="KW-0963">Cytoplasm</keyword>
<dbReference type="FunFam" id="1.10.730.10:FF:000008">
    <property type="entry name" value="Arginine--tRNA ligase"/>
    <property type="match status" value="1"/>
</dbReference>
<gene>
    <name evidence="10 14" type="primary">argS</name>
    <name evidence="14" type="ORF">NCTC11157_00217</name>
</gene>
<evidence type="ECO:0000256" key="1">
    <source>
        <dbReference type="ARBA" id="ARBA00004496"/>
    </source>
</evidence>
<evidence type="ECO:0000313" key="14">
    <source>
        <dbReference type="EMBL" id="SUB84514.1"/>
    </source>
</evidence>
<keyword evidence="5 10" id="KW-0547">Nucleotide-binding</keyword>
<dbReference type="Pfam" id="PF03485">
    <property type="entry name" value="Arg_tRNA_synt_N"/>
    <property type="match status" value="1"/>
</dbReference>
<dbReference type="SUPFAM" id="SSF47323">
    <property type="entry name" value="Anticodon-binding domain of a subclass of class I aminoacyl-tRNA synthetases"/>
    <property type="match status" value="1"/>
</dbReference>
<accession>A0A379DWS3</accession>
<organism evidence="14 15">
    <name type="scientific">Prevotella disiens</name>
    <dbReference type="NCBI Taxonomy" id="28130"/>
    <lineage>
        <taxon>Bacteria</taxon>
        <taxon>Pseudomonadati</taxon>
        <taxon>Bacteroidota</taxon>
        <taxon>Bacteroidia</taxon>
        <taxon>Bacteroidales</taxon>
        <taxon>Prevotellaceae</taxon>
        <taxon>Prevotella</taxon>
    </lineage>
</organism>
<dbReference type="InterPro" id="IPR005148">
    <property type="entry name" value="Arg-tRNA-synth_N"/>
</dbReference>
<dbReference type="SUPFAM" id="SSF52374">
    <property type="entry name" value="Nucleotidylyl transferase"/>
    <property type="match status" value="1"/>
</dbReference>
<comment type="similarity">
    <text evidence="2 10 11">Belongs to the class-I aminoacyl-tRNA synthetase family.</text>
</comment>
<dbReference type="Pfam" id="PF05746">
    <property type="entry name" value="DALR_1"/>
    <property type="match status" value="1"/>
</dbReference>
<evidence type="ECO:0000256" key="7">
    <source>
        <dbReference type="ARBA" id="ARBA00022917"/>
    </source>
</evidence>
<evidence type="ECO:0000259" key="13">
    <source>
        <dbReference type="SMART" id="SM01016"/>
    </source>
</evidence>
<evidence type="ECO:0000256" key="2">
    <source>
        <dbReference type="ARBA" id="ARBA00005594"/>
    </source>
</evidence>
<dbReference type="InterPro" id="IPR035684">
    <property type="entry name" value="ArgRS_core"/>
</dbReference>
<dbReference type="EC" id="6.1.1.19" evidence="10"/>
<dbReference type="GO" id="GO:0004814">
    <property type="term" value="F:arginine-tRNA ligase activity"/>
    <property type="evidence" value="ECO:0007669"/>
    <property type="project" value="UniProtKB-UniRule"/>
</dbReference>
<dbReference type="PRINTS" id="PR01038">
    <property type="entry name" value="TRNASYNTHARG"/>
</dbReference>
<feature type="domain" description="DALR anticodon binding" evidence="12">
    <location>
        <begin position="487"/>
        <end position="606"/>
    </location>
</feature>
<keyword evidence="7 10" id="KW-0648">Protein biosynthesis</keyword>
<dbReference type="GO" id="GO:0005737">
    <property type="term" value="C:cytoplasm"/>
    <property type="evidence" value="ECO:0007669"/>
    <property type="project" value="UniProtKB-SubCell"/>
</dbReference>
<comment type="subunit">
    <text evidence="10">Monomer.</text>
</comment>
<feature type="short sequence motif" description="'HIGH' region" evidence="10">
    <location>
        <begin position="125"/>
        <end position="135"/>
    </location>
</feature>
<dbReference type="InterPro" id="IPR014729">
    <property type="entry name" value="Rossmann-like_a/b/a_fold"/>
</dbReference>
<keyword evidence="6 10" id="KW-0067">ATP-binding</keyword>
<name>A0A379DWS3_9BACT</name>
<evidence type="ECO:0000256" key="9">
    <source>
        <dbReference type="ARBA" id="ARBA00049339"/>
    </source>
</evidence>
<dbReference type="InterPro" id="IPR001278">
    <property type="entry name" value="Arg-tRNA-ligase"/>
</dbReference>
<dbReference type="NCBIfam" id="TIGR00456">
    <property type="entry name" value="argS"/>
    <property type="match status" value="1"/>
</dbReference>
<keyword evidence="8 10" id="KW-0030">Aminoacyl-tRNA synthetase</keyword>
<dbReference type="PROSITE" id="PS00178">
    <property type="entry name" value="AA_TRNA_LIGASE_I"/>
    <property type="match status" value="1"/>
</dbReference>
<dbReference type="AlphaFoldDB" id="A0A379DWS3"/>